<dbReference type="Proteomes" id="UP000215289">
    <property type="component" value="Unassembled WGS sequence"/>
</dbReference>
<evidence type="ECO:0000256" key="9">
    <source>
        <dbReference type="ARBA" id="ARBA00023163"/>
    </source>
</evidence>
<gene>
    <name evidence="14" type="ORF">CFD26_105910</name>
</gene>
<dbReference type="FunFam" id="3.30.160.60:FF:001156">
    <property type="entry name" value="Zinc finger protein 407"/>
    <property type="match status" value="2"/>
</dbReference>
<dbReference type="Pfam" id="PF00096">
    <property type="entry name" value="zf-C2H2"/>
    <property type="match status" value="2"/>
</dbReference>
<dbReference type="EMBL" id="NIDN02000132">
    <property type="protein sequence ID" value="RLL95925.1"/>
    <property type="molecule type" value="Genomic_DNA"/>
</dbReference>
<proteinExistence type="inferred from homology"/>
<dbReference type="GO" id="GO:0010468">
    <property type="term" value="P:regulation of gene expression"/>
    <property type="evidence" value="ECO:0007669"/>
    <property type="project" value="TreeGrafter"/>
</dbReference>
<feature type="compositionally biased region" description="Polar residues" evidence="12">
    <location>
        <begin position="380"/>
        <end position="405"/>
    </location>
</feature>
<dbReference type="GO" id="GO:0003677">
    <property type="term" value="F:DNA binding"/>
    <property type="evidence" value="ECO:0007669"/>
    <property type="project" value="UniProtKB-KW"/>
</dbReference>
<feature type="compositionally biased region" description="Polar residues" evidence="12">
    <location>
        <begin position="454"/>
        <end position="479"/>
    </location>
</feature>
<feature type="domain" description="C2H2-type" evidence="13">
    <location>
        <begin position="675"/>
        <end position="702"/>
    </location>
</feature>
<dbReference type="GO" id="GO:0008270">
    <property type="term" value="F:zinc ion binding"/>
    <property type="evidence" value="ECO:0007669"/>
    <property type="project" value="UniProtKB-KW"/>
</dbReference>
<dbReference type="SMART" id="SM00355">
    <property type="entry name" value="ZnF_C2H2"/>
    <property type="match status" value="2"/>
</dbReference>
<dbReference type="PANTHER" id="PTHR16515">
    <property type="entry name" value="PR DOMAIN ZINC FINGER PROTEIN"/>
    <property type="match status" value="1"/>
</dbReference>
<dbReference type="AlphaFoldDB" id="A0A421D1C5"/>
<evidence type="ECO:0000256" key="10">
    <source>
        <dbReference type="ARBA" id="ARBA00023242"/>
    </source>
</evidence>
<comment type="caution">
    <text evidence="14">The sequence shown here is derived from an EMBL/GenBank/DDBJ whole genome shotgun (WGS) entry which is preliminary data.</text>
</comment>
<dbReference type="InterPro" id="IPR050331">
    <property type="entry name" value="Zinc_finger"/>
</dbReference>
<dbReference type="OrthoDB" id="8922241at2759"/>
<organism evidence="14 15">
    <name type="scientific">Aspergillus turcosus</name>
    <dbReference type="NCBI Taxonomy" id="1245748"/>
    <lineage>
        <taxon>Eukaryota</taxon>
        <taxon>Fungi</taxon>
        <taxon>Dikarya</taxon>
        <taxon>Ascomycota</taxon>
        <taxon>Pezizomycotina</taxon>
        <taxon>Eurotiomycetes</taxon>
        <taxon>Eurotiomycetidae</taxon>
        <taxon>Eurotiales</taxon>
        <taxon>Aspergillaceae</taxon>
        <taxon>Aspergillus</taxon>
        <taxon>Aspergillus subgen. Fumigati</taxon>
    </lineage>
</organism>
<keyword evidence="15" id="KW-1185">Reference proteome</keyword>
<feature type="region of interest" description="Disordered" evidence="12">
    <location>
        <begin position="379"/>
        <end position="424"/>
    </location>
</feature>
<feature type="region of interest" description="Disordered" evidence="12">
    <location>
        <begin position="725"/>
        <end position="757"/>
    </location>
</feature>
<reference evidence="14 15" key="1">
    <citation type="submission" date="2018-08" db="EMBL/GenBank/DDBJ databases">
        <title>Draft genome sequences of two Aspergillus turcosus clinical strains isolated from bronchoalveolar lavage fluid: one azole-susceptible and the other azole-resistant.</title>
        <authorList>
            <person name="Parent-Michaud M."/>
            <person name="Dufresne P.J."/>
            <person name="Fournier E."/>
            <person name="Martineau C."/>
            <person name="Moreira S."/>
            <person name="Perkins V."/>
            <person name="De Repentigny L."/>
            <person name="Dufresne S.F."/>
        </authorList>
    </citation>
    <scope>NUCLEOTIDE SEQUENCE [LARGE SCALE GENOMIC DNA]</scope>
    <source>
        <strain evidence="14">HMR AF 1038</strain>
    </source>
</reference>
<dbReference type="SUPFAM" id="SSF57667">
    <property type="entry name" value="beta-beta-alpha zinc fingers"/>
    <property type="match status" value="1"/>
</dbReference>
<evidence type="ECO:0000256" key="7">
    <source>
        <dbReference type="ARBA" id="ARBA00023015"/>
    </source>
</evidence>
<protein>
    <recommendedName>
        <fullName evidence="13">C2H2-type domain-containing protein</fullName>
    </recommendedName>
</protein>
<evidence type="ECO:0000256" key="6">
    <source>
        <dbReference type="ARBA" id="ARBA00022833"/>
    </source>
</evidence>
<dbReference type="Gene3D" id="3.20.20.30">
    <property type="entry name" value="Luciferase-like domain"/>
    <property type="match status" value="1"/>
</dbReference>
<keyword evidence="5 11" id="KW-0863">Zinc-finger</keyword>
<evidence type="ECO:0000256" key="12">
    <source>
        <dbReference type="SAM" id="MobiDB-lite"/>
    </source>
</evidence>
<keyword evidence="9" id="KW-0804">Transcription</keyword>
<keyword evidence="4" id="KW-0677">Repeat</keyword>
<evidence type="ECO:0000256" key="5">
    <source>
        <dbReference type="ARBA" id="ARBA00022771"/>
    </source>
</evidence>
<keyword evidence="8" id="KW-0238">DNA-binding</keyword>
<keyword evidence="6" id="KW-0862">Zinc</keyword>
<dbReference type="GO" id="GO:0016705">
    <property type="term" value="F:oxidoreductase activity, acting on paired donors, with incorporation or reduction of molecular oxygen"/>
    <property type="evidence" value="ECO:0007669"/>
    <property type="project" value="InterPro"/>
</dbReference>
<evidence type="ECO:0000259" key="13">
    <source>
        <dbReference type="PROSITE" id="PS50157"/>
    </source>
</evidence>
<evidence type="ECO:0000256" key="11">
    <source>
        <dbReference type="PROSITE-ProRule" id="PRU00042"/>
    </source>
</evidence>
<dbReference type="PROSITE" id="PS50157">
    <property type="entry name" value="ZINC_FINGER_C2H2_2"/>
    <property type="match status" value="2"/>
</dbReference>
<dbReference type="InterPro" id="IPR013087">
    <property type="entry name" value="Znf_C2H2_type"/>
</dbReference>
<evidence type="ECO:0000256" key="1">
    <source>
        <dbReference type="ARBA" id="ARBA00004123"/>
    </source>
</evidence>
<dbReference type="InterPro" id="IPR036661">
    <property type="entry name" value="Luciferase-like_sf"/>
</dbReference>
<dbReference type="PANTHER" id="PTHR16515:SF58">
    <property type="entry name" value="ZINC FINGER PROTEIN 22"/>
    <property type="match status" value="1"/>
</dbReference>
<feature type="compositionally biased region" description="Low complexity" evidence="12">
    <location>
        <begin position="407"/>
        <end position="423"/>
    </location>
</feature>
<keyword evidence="10" id="KW-0539">Nucleus</keyword>
<dbReference type="PROSITE" id="PS00028">
    <property type="entry name" value="ZINC_FINGER_C2H2_1"/>
    <property type="match status" value="1"/>
</dbReference>
<keyword evidence="7" id="KW-0805">Transcription regulation</keyword>
<accession>A0A421D1C5</accession>
<feature type="domain" description="C2H2-type" evidence="13">
    <location>
        <begin position="703"/>
        <end position="721"/>
    </location>
</feature>
<comment type="subcellular location">
    <subcellularLocation>
        <location evidence="1">Nucleus</location>
    </subcellularLocation>
</comment>
<dbReference type="Gene3D" id="3.30.160.60">
    <property type="entry name" value="Classic Zinc Finger"/>
    <property type="match status" value="2"/>
</dbReference>
<name>A0A421D1C5_9EURO</name>
<evidence type="ECO:0000256" key="8">
    <source>
        <dbReference type="ARBA" id="ARBA00023125"/>
    </source>
</evidence>
<sequence length="757" mass="80296">MGDSACSALTDQNGKNRILLNVFDMSTVGHLSPGSGKTQGYIRHEAQRGVLDSPVEHDERHRQADDYLRVIVRPSLPGGHVARWLIVCSHVRRDDLCLEPLAGGAEAQSRWYSAAGGGEGDSCSITLFATFTPILGQTDEKTYASKVGGSSSSADGRGSISRGSRSTGESRRRTWSGGPVREYPGRVHDHEQGHAAAGGGREGVNRRAGPVAIGSAVTVADEMKWWIAEVDLDGFNIGHVEAMTARKRVYANEQAGCERVPGQSTQVRCCLDRSRAIRSPLLDPPDIDSGALSGSRFWAVGDDHLSHPPAELYQPIAFSRDTSANLAALAIPPPGMGTALGELNAPPPLNARRPAAPTLPSFELPPPNFQINVGAPKYPLQSNAHPPTHPSVSNLLTPPASTQAGEVTAPTTAAPTTAVSASPDVTPSYGTAYWPGHSGYGSTPGGAAPRQPWSAGTNQSYPTRDSFSPSTLNPLSRNPPTSPPVTEGMAQYDMHHLPPFQQSLSLPPSGLPTAPHGGITHTMLASPTGLPNPGPSPHLLPSNDPYAKSQSAPVYGAAQQIPSPHQASFPAYGQPGLGIHPPNRVSSNPPLSATGPPPHLSYSRQPWPSYSLPAMNGPVMTNIHSPNSQMSLLGSMQPGILPGFNSGHVASMQQMYGGHPPHPLHQPGPTNDRPFKCDQCPQSFNRNHDLKRHKRIHLSVKPFPCTHCDKSFSRKDALKRHILVKGCGKDGSDGSNKTSSVKEEEESVDTNGSAVHN</sequence>
<feature type="compositionally biased region" description="Low complexity" evidence="12">
    <location>
        <begin position="148"/>
        <end position="167"/>
    </location>
</feature>
<evidence type="ECO:0000256" key="4">
    <source>
        <dbReference type="ARBA" id="ARBA00022737"/>
    </source>
</evidence>
<keyword evidence="3" id="KW-0479">Metal-binding</keyword>
<evidence type="ECO:0000256" key="2">
    <source>
        <dbReference type="ARBA" id="ARBA00006991"/>
    </source>
</evidence>
<dbReference type="InterPro" id="IPR036236">
    <property type="entry name" value="Znf_C2H2_sf"/>
</dbReference>
<dbReference type="GO" id="GO:0005634">
    <property type="term" value="C:nucleus"/>
    <property type="evidence" value="ECO:0007669"/>
    <property type="project" value="UniProtKB-SubCell"/>
</dbReference>
<dbReference type="STRING" id="1245748.A0A421D1C5"/>
<feature type="region of interest" description="Disordered" evidence="12">
    <location>
        <begin position="523"/>
        <end position="604"/>
    </location>
</feature>
<feature type="region of interest" description="Disordered" evidence="12">
    <location>
        <begin position="143"/>
        <end position="207"/>
    </location>
</feature>
<evidence type="ECO:0000313" key="14">
    <source>
        <dbReference type="EMBL" id="RLL95925.1"/>
    </source>
</evidence>
<evidence type="ECO:0000313" key="15">
    <source>
        <dbReference type="Proteomes" id="UP000215289"/>
    </source>
</evidence>
<comment type="similarity">
    <text evidence="2">Belongs to the krueppel C2H2-type zinc-finger protein family.</text>
</comment>
<feature type="compositionally biased region" description="Basic and acidic residues" evidence="12">
    <location>
        <begin position="183"/>
        <end position="193"/>
    </location>
</feature>
<feature type="region of interest" description="Disordered" evidence="12">
    <location>
        <begin position="440"/>
        <end position="483"/>
    </location>
</feature>
<evidence type="ECO:0000256" key="3">
    <source>
        <dbReference type="ARBA" id="ARBA00022723"/>
    </source>
</evidence>